<evidence type="ECO:0000313" key="1">
    <source>
        <dbReference type="EMBL" id="KAJ5387669.1"/>
    </source>
</evidence>
<comment type="caution">
    <text evidence="1">The sequence shown here is derived from an EMBL/GenBank/DDBJ whole genome shotgun (WGS) entry which is preliminary data.</text>
</comment>
<dbReference type="GeneID" id="81373827"/>
<dbReference type="Gene3D" id="3.80.10.10">
    <property type="entry name" value="Ribonuclease Inhibitor"/>
    <property type="match status" value="1"/>
</dbReference>
<reference evidence="1" key="1">
    <citation type="submission" date="2022-12" db="EMBL/GenBank/DDBJ databases">
        <authorList>
            <person name="Petersen C."/>
        </authorList>
    </citation>
    <scope>NUCLEOTIDE SEQUENCE</scope>
    <source>
        <strain evidence="1">IBT 29677</strain>
    </source>
</reference>
<gene>
    <name evidence="1" type="ORF">N7509_010210</name>
</gene>
<name>A0A9W9VR17_9EURO</name>
<organism evidence="1 2">
    <name type="scientific">Penicillium cosmopolitanum</name>
    <dbReference type="NCBI Taxonomy" id="1131564"/>
    <lineage>
        <taxon>Eukaryota</taxon>
        <taxon>Fungi</taxon>
        <taxon>Dikarya</taxon>
        <taxon>Ascomycota</taxon>
        <taxon>Pezizomycotina</taxon>
        <taxon>Eurotiomycetes</taxon>
        <taxon>Eurotiomycetidae</taxon>
        <taxon>Eurotiales</taxon>
        <taxon>Aspergillaceae</taxon>
        <taxon>Penicillium</taxon>
    </lineage>
</organism>
<dbReference type="AlphaFoldDB" id="A0A9W9VR17"/>
<dbReference type="Proteomes" id="UP001147747">
    <property type="component" value="Unassembled WGS sequence"/>
</dbReference>
<evidence type="ECO:0008006" key="3">
    <source>
        <dbReference type="Google" id="ProtNLM"/>
    </source>
</evidence>
<dbReference type="InterPro" id="IPR032675">
    <property type="entry name" value="LRR_dom_sf"/>
</dbReference>
<keyword evidence="2" id="KW-1185">Reference proteome</keyword>
<accession>A0A9W9VR17</accession>
<sequence length="285" mass="32063">MLSLGRDTILEWDLTEQVLYECGGSSVFPSLRYLHVWAEERALQALIPLLKNLQGVHLQSTNSPTGIDDVAVSSVLSLLSLCRRLEDIYFDTDRETTILSKSFRDIASGCPFLRRLEIGEDCESCAGFNDELIAAIAPQWNSLVVLCLPFVSELSPSSLACLSRHCPRLQELRIIYGFEFIDEPDPSSGLVHFPHLEILHIGSPPPGNICQRDPTTAANAMVQLIDRRYPALKRFICEDLHLHPACHIFYRVIDQHLATTRPPFHLYWEYPGSIITKLGSEIVGH</sequence>
<reference evidence="1" key="2">
    <citation type="journal article" date="2023" name="IMA Fungus">
        <title>Comparative genomic study of the Penicillium genus elucidates a diverse pangenome and 15 lateral gene transfer events.</title>
        <authorList>
            <person name="Petersen C."/>
            <person name="Sorensen T."/>
            <person name="Nielsen M.R."/>
            <person name="Sondergaard T.E."/>
            <person name="Sorensen J.L."/>
            <person name="Fitzpatrick D.A."/>
            <person name="Frisvad J.C."/>
            <person name="Nielsen K.L."/>
        </authorList>
    </citation>
    <scope>NUCLEOTIDE SEQUENCE</scope>
    <source>
        <strain evidence="1">IBT 29677</strain>
    </source>
</reference>
<dbReference type="OrthoDB" id="4367773at2759"/>
<proteinExistence type="predicted"/>
<dbReference type="RefSeq" id="XP_056485467.1">
    <property type="nucleotide sequence ID" value="XM_056634847.1"/>
</dbReference>
<protein>
    <recommendedName>
        <fullName evidence="3">F-box domain-containing protein</fullName>
    </recommendedName>
</protein>
<dbReference type="EMBL" id="JAPZBU010000009">
    <property type="protein sequence ID" value="KAJ5387669.1"/>
    <property type="molecule type" value="Genomic_DNA"/>
</dbReference>
<evidence type="ECO:0000313" key="2">
    <source>
        <dbReference type="Proteomes" id="UP001147747"/>
    </source>
</evidence>
<dbReference type="SUPFAM" id="SSF52047">
    <property type="entry name" value="RNI-like"/>
    <property type="match status" value="1"/>
</dbReference>